<evidence type="ECO:0000313" key="2">
    <source>
        <dbReference type="Proteomes" id="UP000252255"/>
    </source>
</evidence>
<dbReference type="Proteomes" id="UP000252255">
    <property type="component" value="Unassembled WGS sequence"/>
</dbReference>
<comment type="caution">
    <text evidence="1">The sequence shown here is derived from an EMBL/GenBank/DDBJ whole genome shotgun (WGS) entry which is preliminary data.</text>
</comment>
<accession>A0A367WSU0</accession>
<evidence type="ECO:0000313" key="1">
    <source>
        <dbReference type="EMBL" id="RCK43512.1"/>
    </source>
</evidence>
<name>A0A367WSU0_9PROT</name>
<organism evidence="1 2">
    <name type="scientific">Thalassospira profundimaris</name>
    <dbReference type="NCBI Taxonomy" id="502049"/>
    <lineage>
        <taxon>Bacteria</taxon>
        <taxon>Pseudomonadati</taxon>
        <taxon>Pseudomonadota</taxon>
        <taxon>Alphaproteobacteria</taxon>
        <taxon>Rhodospirillales</taxon>
        <taxon>Thalassospiraceae</taxon>
        <taxon>Thalassospira</taxon>
    </lineage>
</organism>
<dbReference type="EMBL" id="JPWI01000013">
    <property type="protein sequence ID" value="RCK43512.1"/>
    <property type="molecule type" value="Genomic_DNA"/>
</dbReference>
<reference evidence="1 2" key="1">
    <citation type="submission" date="2014-07" db="EMBL/GenBank/DDBJ databases">
        <title>Draft genome sequence of Thalassospira profundimaris PR54-5.</title>
        <authorList>
            <person name="Lai Q."/>
            <person name="Shao Z."/>
        </authorList>
    </citation>
    <scope>NUCLEOTIDE SEQUENCE [LARGE SCALE GENOMIC DNA]</scope>
    <source>
        <strain evidence="1 2">PR54-5</strain>
    </source>
</reference>
<gene>
    <name evidence="1" type="ORF">TH30_18000</name>
</gene>
<sequence length="98" mass="10667">MKCPLVSEFQAQFPANIQSQADIDARCALFQLANQLPGDTHHGCKVGLRHAKRLAALTDCPCKVGCVSNKGEHDNLKMSGIFDILCFLPGKSTNVRNI</sequence>
<protein>
    <submittedName>
        <fullName evidence="1">Uncharacterized protein</fullName>
    </submittedName>
</protein>
<proteinExistence type="predicted"/>
<dbReference type="AlphaFoldDB" id="A0A367WSU0"/>